<gene>
    <name evidence="2" type="ORF">ARD30_22055</name>
</gene>
<evidence type="ECO:0000256" key="1">
    <source>
        <dbReference type="SAM" id="MobiDB-lite"/>
    </source>
</evidence>
<protein>
    <submittedName>
        <fullName evidence="2">Uncharacterized protein</fullName>
    </submittedName>
</protein>
<comment type="caution">
    <text evidence="2">The sequence shown here is derived from an EMBL/GenBank/DDBJ whole genome shotgun (WGS) entry which is preliminary data.</text>
</comment>
<organism evidence="2 3">
    <name type="scientific">Bosea thiooxidans</name>
    <dbReference type="NCBI Taxonomy" id="53254"/>
    <lineage>
        <taxon>Bacteria</taxon>
        <taxon>Pseudomonadati</taxon>
        <taxon>Pseudomonadota</taxon>
        <taxon>Alphaproteobacteria</taxon>
        <taxon>Hyphomicrobiales</taxon>
        <taxon>Boseaceae</taxon>
        <taxon>Bosea</taxon>
    </lineage>
</organism>
<dbReference type="Proteomes" id="UP000051562">
    <property type="component" value="Unassembled WGS sequence"/>
</dbReference>
<feature type="region of interest" description="Disordered" evidence="1">
    <location>
        <begin position="52"/>
        <end position="73"/>
    </location>
</feature>
<reference evidence="2 3" key="1">
    <citation type="submission" date="2015-10" db="EMBL/GenBank/DDBJ databases">
        <title>Draft genome of Bosea thiooxidans.</title>
        <authorList>
            <person name="Wang X."/>
        </authorList>
    </citation>
    <scope>NUCLEOTIDE SEQUENCE [LARGE SCALE GENOMIC DNA]</scope>
    <source>
        <strain evidence="2 3">CGMCC 9174</strain>
    </source>
</reference>
<evidence type="ECO:0000313" key="3">
    <source>
        <dbReference type="Proteomes" id="UP000051562"/>
    </source>
</evidence>
<proteinExistence type="predicted"/>
<dbReference type="AlphaFoldDB" id="A0A0Q3I078"/>
<sequence length="73" mass="7935">MLAIRNVHWRGRLDTRGYGLESAAAGRGAAIWPAGAGMLQEGVIDQDRTAIRDSRPGQKPGAVPQVRTAHRWC</sequence>
<accession>A0A0Q3I078</accession>
<name>A0A0Q3I078_9HYPH</name>
<evidence type="ECO:0000313" key="2">
    <source>
        <dbReference type="EMBL" id="KQK28376.1"/>
    </source>
</evidence>
<dbReference type="EMBL" id="LMAR01000074">
    <property type="protein sequence ID" value="KQK28376.1"/>
    <property type="molecule type" value="Genomic_DNA"/>
</dbReference>
<keyword evidence="3" id="KW-1185">Reference proteome</keyword>